<gene>
    <name evidence="1" type="ORF">S01H1_13867</name>
</gene>
<evidence type="ECO:0000313" key="1">
    <source>
        <dbReference type="EMBL" id="GAF79375.1"/>
    </source>
</evidence>
<evidence type="ECO:0008006" key="2">
    <source>
        <dbReference type="Google" id="ProtNLM"/>
    </source>
</evidence>
<protein>
    <recommendedName>
        <fullName evidence="2">5-formyltetrahydrofolate cyclo-ligase</fullName>
    </recommendedName>
</protein>
<dbReference type="InterPro" id="IPR002698">
    <property type="entry name" value="FTHF_cligase"/>
</dbReference>
<name>X0TTB0_9ZZZZ</name>
<accession>X0TTB0</accession>
<dbReference type="EMBL" id="BARS01007174">
    <property type="protein sequence ID" value="GAF79375.1"/>
    <property type="molecule type" value="Genomic_DNA"/>
</dbReference>
<dbReference type="InterPro" id="IPR024185">
    <property type="entry name" value="FTHF_cligase-like_sf"/>
</dbReference>
<dbReference type="InterPro" id="IPR037171">
    <property type="entry name" value="NagB/RpiA_transferase-like"/>
</dbReference>
<proteinExistence type="predicted"/>
<dbReference type="Pfam" id="PF01812">
    <property type="entry name" value="5-FTHF_cyc-lig"/>
    <property type="match status" value="1"/>
</dbReference>
<reference evidence="1" key="1">
    <citation type="journal article" date="2014" name="Front. Microbiol.">
        <title>High frequency of phylogenetically diverse reductive dehalogenase-homologous genes in deep subseafloor sedimentary metagenomes.</title>
        <authorList>
            <person name="Kawai M."/>
            <person name="Futagami T."/>
            <person name="Toyoda A."/>
            <person name="Takaki Y."/>
            <person name="Nishi S."/>
            <person name="Hori S."/>
            <person name="Arai W."/>
            <person name="Tsubouchi T."/>
            <person name="Morono Y."/>
            <person name="Uchiyama I."/>
            <person name="Ito T."/>
            <person name="Fujiyama A."/>
            <person name="Inagaki F."/>
            <person name="Takami H."/>
        </authorList>
    </citation>
    <scope>NUCLEOTIDE SEQUENCE</scope>
    <source>
        <strain evidence="1">Expedition CK06-06</strain>
    </source>
</reference>
<dbReference type="Gene3D" id="3.40.50.10420">
    <property type="entry name" value="NagB/RpiA/CoA transferase-like"/>
    <property type="match status" value="1"/>
</dbReference>
<dbReference type="SUPFAM" id="SSF100950">
    <property type="entry name" value="NagB/RpiA/CoA transferase-like"/>
    <property type="match status" value="1"/>
</dbReference>
<sequence>MRERNNLSKSEVMGKNNLIKKRLFELDEFKQASTILFYVSYDNEVHTHDMIKESMLNGKKIVVPVTDKEKKKL</sequence>
<comment type="caution">
    <text evidence="1">The sequence shown here is derived from an EMBL/GenBank/DDBJ whole genome shotgun (WGS) entry which is preliminary data.</text>
</comment>
<dbReference type="AlphaFoldDB" id="X0TTB0"/>
<feature type="non-terminal residue" evidence="1">
    <location>
        <position position="73"/>
    </location>
</feature>
<organism evidence="1">
    <name type="scientific">marine sediment metagenome</name>
    <dbReference type="NCBI Taxonomy" id="412755"/>
    <lineage>
        <taxon>unclassified sequences</taxon>
        <taxon>metagenomes</taxon>
        <taxon>ecological metagenomes</taxon>
    </lineage>
</organism>